<dbReference type="InterPro" id="IPR006439">
    <property type="entry name" value="HAD-SF_hydro_IA"/>
</dbReference>
<name>A0A5B8NMH3_9CHRO</name>
<dbReference type="OrthoDB" id="9797743at2"/>
<evidence type="ECO:0000313" key="6">
    <source>
        <dbReference type="Proteomes" id="UP000318453"/>
    </source>
</evidence>
<dbReference type="Gene3D" id="1.10.150.240">
    <property type="entry name" value="Putative phosphatase, domain 2"/>
    <property type="match status" value="1"/>
</dbReference>
<dbReference type="NCBIfam" id="TIGR01549">
    <property type="entry name" value="HAD-SF-IA-v1"/>
    <property type="match status" value="1"/>
</dbReference>
<protein>
    <submittedName>
        <fullName evidence="5">HAD family phosphatase</fullName>
    </submittedName>
</protein>
<reference evidence="5" key="1">
    <citation type="submission" date="2019-08" db="EMBL/GenBank/DDBJ databases">
        <title>Carotenoids and Carotenoid Binding Proteins in the Halophilic Cyanobacterium Euhalothece sp. ZM00.</title>
        <authorList>
            <person name="Cho S.M."/>
            <person name="Song J.Y."/>
            <person name="Park Y.-I."/>
        </authorList>
    </citation>
    <scope>NUCLEOTIDE SEQUENCE [LARGE SCALE GENOMIC DNA]</scope>
    <source>
        <strain evidence="5">Z-M001</strain>
    </source>
</reference>
<keyword evidence="6" id="KW-1185">Reference proteome</keyword>
<keyword evidence="4" id="KW-0460">Magnesium</keyword>
<dbReference type="KEGG" id="enn:FRE64_04820"/>
<sequence length="237" mass="26932">MSLKAVLFDFNGVIINDESLHQELIEEILLGENLRPDAKEHNEVCLGRSDRACLASILERRGRVVTQEYLEQLLEKKATKYRQTLEAQEELPIYPGIESFIRDLWGSGLILALVTGARRQDVEYILERLKISNAFAVIITSDDITASKPDPEGYLTAVEKLNQQYADLNLKPENCLVIEDTPSGIEAAKRAQMQVVGVANTYPFHMIQRQADWSVDYLQELEIERVKQHFADVTIES</sequence>
<evidence type="ECO:0000256" key="1">
    <source>
        <dbReference type="ARBA" id="ARBA00001946"/>
    </source>
</evidence>
<dbReference type="SFLD" id="SFLDS00003">
    <property type="entry name" value="Haloacid_Dehalogenase"/>
    <property type="match status" value="1"/>
</dbReference>
<dbReference type="NCBIfam" id="TIGR01509">
    <property type="entry name" value="HAD-SF-IA-v3"/>
    <property type="match status" value="1"/>
</dbReference>
<dbReference type="PANTHER" id="PTHR46193:SF21">
    <property type="entry name" value="SLL1138 PROTEIN"/>
    <property type="match status" value="1"/>
</dbReference>
<dbReference type="InterPro" id="IPR041492">
    <property type="entry name" value="HAD_2"/>
</dbReference>
<dbReference type="AlphaFoldDB" id="A0A5B8NMH3"/>
<evidence type="ECO:0000256" key="2">
    <source>
        <dbReference type="ARBA" id="ARBA00006171"/>
    </source>
</evidence>
<dbReference type="InterPro" id="IPR036412">
    <property type="entry name" value="HAD-like_sf"/>
</dbReference>
<dbReference type="PANTHER" id="PTHR46193">
    <property type="entry name" value="6-PHOSPHOGLUCONATE PHOSPHATASE"/>
    <property type="match status" value="1"/>
</dbReference>
<dbReference type="SUPFAM" id="SSF56784">
    <property type="entry name" value="HAD-like"/>
    <property type="match status" value="1"/>
</dbReference>
<dbReference type="Gene3D" id="3.40.50.1000">
    <property type="entry name" value="HAD superfamily/HAD-like"/>
    <property type="match status" value="1"/>
</dbReference>
<keyword evidence="3" id="KW-0479">Metal-binding</keyword>
<dbReference type="RefSeq" id="WP_146294913.1">
    <property type="nucleotide sequence ID" value="NZ_CP042326.1"/>
</dbReference>
<dbReference type="SFLD" id="SFLDG01129">
    <property type="entry name" value="C1.5:_HAD__Beta-PGM__Phosphata"/>
    <property type="match status" value="1"/>
</dbReference>
<evidence type="ECO:0000313" key="5">
    <source>
        <dbReference type="EMBL" id="QDZ39309.1"/>
    </source>
</evidence>
<dbReference type="GO" id="GO:0046872">
    <property type="term" value="F:metal ion binding"/>
    <property type="evidence" value="ECO:0007669"/>
    <property type="project" value="UniProtKB-KW"/>
</dbReference>
<dbReference type="EMBL" id="CP042326">
    <property type="protein sequence ID" value="QDZ39309.1"/>
    <property type="molecule type" value="Genomic_DNA"/>
</dbReference>
<dbReference type="InterPro" id="IPR023198">
    <property type="entry name" value="PGP-like_dom2"/>
</dbReference>
<dbReference type="PRINTS" id="PR00413">
    <property type="entry name" value="HADHALOGNASE"/>
</dbReference>
<proteinExistence type="inferred from homology"/>
<accession>A0A5B8NMH3</accession>
<evidence type="ECO:0000256" key="3">
    <source>
        <dbReference type="ARBA" id="ARBA00022723"/>
    </source>
</evidence>
<dbReference type="Pfam" id="PF13419">
    <property type="entry name" value="HAD_2"/>
    <property type="match status" value="1"/>
</dbReference>
<comment type="similarity">
    <text evidence="2">Belongs to the HAD-like hydrolase superfamily. CbbY/CbbZ/Gph/YieH family.</text>
</comment>
<organism evidence="5 6">
    <name type="scientific">Euhalothece natronophila Z-M001</name>
    <dbReference type="NCBI Taxonomy" id="522448"/>
    <lineage>
        <taxon>Bacteria</taxon>
        <taxon>Bacillati</taxon>
        <taxon>Cyanobacteriota</taxon>
        <taxon>Cyanophyceae</taxon>
        <taxon>Oscillatoriophycideae</taxon>
        <taxon>Chroococcales</taxon>
        <taxon>Halothecacae</taxon>
        <taxon>Halothece cluster</taxon>
        <taxon>Euhalothece</taxon>
    </lineage>
</organism>
<dbReference type="InterPro" id="IPR051600">
    <property type="entry name" value="Beta-PGM-like"/>
</dbReference>
<dbReference type="Proteomes" id="UP000318453">
    <property type="component" value="Chromosome"/>
</dbReference>
<dbReference type="InterPro" id="IPR023214">
    <property type="entry name" value="HAD_sf"/>
</dbReference>
<comment type="cofactor">
    <cofactor evidence="1">
        <name>Mg(2+)</name>
        <dbReference type="ChEBI" id="CHEBI:18420"/>
    </cofactor>
</comment>
<gene>
    <name evidence="5" type="ORF">FRE64_04820</name>
</gene>
<evidence type="ECO:0000256" key="4">
    <source>
        <dbReference type="ARBA" id="ARBA00022842"/>
    </source>
</evidence>
<dbReference type="GO" id="GO:0003824">
    <property type="term" value="F:catalytic activity"/>
    <property type="evidence" value="ECO:0007669"/>
    <property type="project" value="UniProtKB-ARBA"/>
</dbReference>
<dbReference type="SFLD" id="SFLDG01135">
    <property type="entry name" value="C1.5.6:_HAD__Beta-PGM__Phospha"/>
    <property type="match status" value="1"/>
</dbReference>